<evidence type="ECO:0000256" key="3">
    <source>
        <dbReference type="SAM" id="Phobius"/>
    </source>
</evidence>
<feature type="transmembrane region" description="Helical" evidence="3">
    <location>
        <begin position="6"/>
        <end position="23"/>
    </location>
</feature>
<feature type="transmembrane region" description="Helical" evidence="3">
    <location>
        <begin position="144"/>
        <end position="164"/>
    </location>
</feature>
<name>A0AA48HVJ7_9ALTE</name>
<feature type="transmembrane region" description="Helical" evidence="3">
    <location>
        <begin position="842"/>
        <end position="861"/>
    </location>
</feature>
<feature type="transmembrane region" description="Helical" evidence="3">
    <location>
        <begin position="206"/>
        <end position="227"/>
    </location>
</feature>
<dbReference type="RefSeq" id="WP_338291316.1">
    <property type="nucleotide sequence ID" value="NZ_AP027272.1"/>
</dbReference>
<dbReference type="Pfam" id="PF10101">
    <property type="entry name" value="DUF2339"/>
    <property type="match status" value="1"/>
</dbReference>
<accession>A0AA48HVJ7</accession>
<feature type="coiled-coil region" evidence="1">
    <location>
        <begin position="28"/>
        <end position="55"/>
    </location>
</feature>
<dbReference type="PANTHER" id="PTHR38434">
    <property type="entry name" value="BLL2549 PROTEIN"/>
    <property type="match status" value="1"/>
</dbReference>
<feature type="transmembrane region" description="Helical" evidence="3">
    <location>
        <begin position="332"/>
        <end position="354"/>
    </location>
</feature>
<feature type="transmembrane region" description="Helical" evidence="3">
    <location>
        <begin position="812"/>
        <end position="830"/>
    </location>
</feature>
<dbReference type="InterPro" id="IPR019286">
    <property type="entry name" value="DUF2339_TM"/>
</dbReference>
<feature type="transmembrane region" description="Helical" evidence="3">
    <location>
        <begin position="422"/>
        <end position="440"/>
    </location>
</feature>
<organism evidence="4 5">
    <name type="scientific">Planctobacterium marinum</name>
    <dbReference type="NCBI Taxonomy" id="1631968"/>
    <lineage>
        <taxon>Bacteria</taxon>
        <taxon>Pseudomonadati</taxon>
        <taxon>Pseudomonadota</taxon>
        <taxon>Gammaproteobacteria</taxon>
        <taxon>Alteromonadales</taxon>
        <taxon>Alteromonadaceae</taxon>
        <taxon>Planctobacterium</taxon>
    </lineage>
</organism>
<feature type="transmembrane region" description="Helical" evidence="3">
    <location>
        <begin position="775"/>
        <end position="792"/>
    </location>
</feature>
<reference evidence="4" key="1">
    <citation type="submission" date="2023-01" db="EMBL/GenBank/DDBJ databases">
        <title>Complete genome sequence of Planctobacterium marinum strain Dej080120_11.</title>
        <authorList>
            <person name="Ueki S."/>
            <person name="Maruyama F."/>
        </authorList>
    </citation>
    <scope>NUCLEOTIDE SEQUENCE</scope>
    <source>
        <strain evidence="4">Dej080120_11</strain>
    </source>
</reference>
<feature type="transmembrane region" description="Helical" evidence="3">
    <location>
        <begin position="745"/>
        <end position="763"/>
    </location>
</feature>
<protein>
    <submittedName>
        <fullName evidence="4">Membrane protein</fullName>
    </submittedName>
</protein>
<feature type="transmembrane region" description="Helical" evidence="3">
    <location>
        <begin position="397"/>
        <end position="415"/>
    </location>
</feature>
<gene>
    <name evidence="4" type="ORF">MACH26_08710</name>
</gene>
<feature type="compositionally biased region" description="Polar residues" evidence="2">
    <location>
        <begin position="78"/>
        <end position="93"/>
    </location>
</feature>
<feature type="transmembrane region" description="Helical" evidence="3">
    <location>
        <begin position="672"/>
        <end position="695"/>
    </location>
</feature>
<keyword evidence="3" id="KW-0812">Transmembrane</keyword>
<dbReference type="PANTHER" id="PTHR38434:SF1">
    <property type="entry name" value="BLL2549 PROTEIN"/>
    <property type="match status" value="1"/>
</dbReference>
<evidence type="ECO:0000256" key="2">
    <source>
        <dbReference type="SAM" id="MobiDB-lite"/>
    </source>
</evidence>
<proteinExistence type="predicted"/>
<evidence type="ECO:0000256" key="1">
    <source>
        <dbReference type="SAM" id="Coils"/>
    </source>
</evidence>
<keyword evidence="1" id="KW-0175">Coiled coil</keyword>
<feature type="transmembrane region" description="Helical" evidence="3">
    <location>
        <begin position="483"/>
        <end position="500"/>
    </location>
</feature>
<feature type="transmembrane region" description="Helical" evidence="3">
    <location>
        <begin position="282"/>
        <end position="300"/>
    </location>
</feature>
<feature type="transmembrane region" description="Helical" evidence="3">
    <location>
        <begin position="512"/>
        <end position="528"/>
    </location>
</feature>
<keyword evidence="3" id="KW-0472">Membrane</keyword>
<feature type="transmembrane region" description="Helical" evidence="3">
    <location>
        <begin position="707"/>
        <end position="725"/>
    </location>
</feature>
<evidence type="ECO:0000313" key="4">
    <source>
        <dbReference type="EMBL" id="BDX05350.1"/>
    </source>
</evidence>
<evidence type="ECO:0000313" key="5">
    <source>
        <dbReference type="Proteomes" id="UP001333710"/>
    </source>
</evidence>
<feature type="transmembrane region" description="Helical" evidence="3">
    <location>
        <begin position="867"/>
        <end position="884"/>
    </location>
</feature>
<feature type="transmembrane region" description="Helical" evidence="3">
    <location>
        <begin position="233"/>
        <end position="252"/>
    </location>
</feature>
<dbReference type="EMBL" id="AP027272">
    <property type="protein sequence ID" value="BDX05350.1"/>
    <property type="molecule type" value="Genomic_DNA"/>
</dbReference>
<feature type="transmembrane region" description="Helical" evidence="3">
    <location>
        <begin position="612"/>
        <end position="633"/>
    </location>
</feature>
<feature type="transmembrane region" description="Helical" evidence="3">
    <location>
        <begin position="307"/>
        <end position="326"/>
    </location>
</feature>
<dbReference type="PIRSF" id="PIRSF035905">
    <property type="entry name" value="UCP035905_mp"/>
    <property type="match status" value="1"/>
</dbReference>
<dbReference type="InterPro" id="IPR014600">
    <property type="entry name" value="UCP035905_mem"/>
</dbReference>
<keyword evidence="5" id="KW-1185">Reference proteome</keyword>
<sequence length="898" mass="98596">MEMTFGAVLLALFLFVGAVISFQNRGEINRLTKLNKTLNNRIELLNIQLNKLQSRLDSLPLQTDESAPASATEKPKSTDNQTLTAEAANSSTSGIPSAVSALAREHDSKAESALPINALENEKPKQVASKSKSFAIELWLKNNMLLWTGALVLALGGIFLAKFAIEAGLISPEIRIFAGAAFGLSLLVGAEYLNRNAKRFAIHSKHIVAAIASGGSITCFAMVMVAWDVYQFIAMPIAFGLMASISLIAISLALRYGPIMAAVGIVGAYLVPMLVSSGSGNVSILLSYVCFISAAAIWVNEKVQKPWLWWLSFTGHFLWFLAATLISEGNDAITILCSALISIYLFVLSGVMGWRLQHKMQTPLPVTALLMPRKEQLPLLLSVLFVAFSIAQQTSDTALVITSLVLSGVLLWVSFRYSAFDSWPFVALIFCLFSLSFFTTPEDFTDNLFPFSGGYLFAQLMALSFTIYTAFSAKLFPERSAYLLLLIVAPIGLLAVSYFMAPVTATNVLTPLWLFELLILSAVSCFVANKSQFRLHKITWLLLSNASVTLALSIALSESLLTLALLVQVALMCYLTQKYLVPLPDWIYKVAILVATARLTFSPWIGSYAEETLLGIHWTLLIYPGAVFTLFLAHKFSTSAPLKAWLTGAILHVIALFVTTETSWWFTGGYPVFSALTFHESVILSLNWMILGGVYLWRQKLNKNNNLLYQVAGTSLLTFALLLHVKLTLLNSPYFSQLFVGEGLVNWLIPLWAVPALILLLLCHKQLLSDTLQQPAKIIAGVFSFLFINGMIRNQFQQGSISLAAITPQSELYAYSIVWLLLATTCIFVAHSKNKEKIKKLGFGLLAMVVLKAFLVDMANLEGLYRALSFIGLGLSLVGIGWLFQKIQKPSNDNAATI</sequence>
<dbReference type="Proteomes" id="UP001333710">
    <property type="component" value="Chromosome"/>
</dbReference>
<feature type="transmembrane region" description="Helical" evidence="3">
    <location>
        <begin position="176"/>
        <end position="194"/>
    </location>
</feature>
<feature type="transmembrane region" description="Helical" evidence="3">
    <location>
        <begin position="645"/>
        <end position="666"/>
    </location>
</feature>
<dbReference type="KEGG" id="pmaw:MACH26_08710"/>
<feature type="transmembrane region" description="Helical" evidence="3">
    <location>
        <begin position="452"/>
        <end position="471"/>
    </location>
</feature>
<keyword evidence="3" id="KW-1133">Transmembrane helix</keyword>
<feature type="transmembrane region" description="Helical" evidence="3">
    <location>
        <begin position="375"/>
        <end position="391"/>
    </location>
</feature>
<dbReference type="AlphaFoldDB" id="A0AA48HVJ7"/>
<feature type="transmembrane region" description="Helical" evidence="3">
    <location>
        <begin position="259"/>
        <end position="276"/>
    </location>
</feature>
<feature type="region of interest" description="Disordered" evidence="2">
    <location>
        <begin position="62"/>
        <end position="93"/>
    </location>
</feature>